<dbReference type="AlphaFoldDB" id="A0AAV2QTR1"/>
<reference evidence="1 2" key="1">
    <citation type="submission" date="2024-05" db="EMBL/GenBank/DDBJ databases">
        <authorList>
            <person name="Wallberg A."/>
        </authorList>
    </citation>
    <scope>NUCLEOTIDE SEQUENCE [LARGE SCALE GENOMIC DNA]</scope>
</reference>
<dbReference type="EMBL" id="CAXKWB010011449">
    <property type="protein sequence ID" value="CAL4101422.1"/>
    <property type="molecule type" value="Genomic_DNA"/>
</dbReference>
<sequence length="106" mass="12823">MDAGLSEEELLIRAREERAAIVGRYDKGREEGAIIDPWEDPEYEIYHTTDRYGFIHDTRLPQTRNKEEAKRQEIEVSRISKWLKMIQSWDRYWNTEKFSKRVYKGI</sequence>
<keyword evidence="2" id="KW-1185">Reference proteome</keyword>
<organism evidence="1 2">
    <name type="scientific">Meganyctiphanes norvegica</name>
    <name type="common">Northern krill</name>
    <name type="synonym">Thysanopoda norvegica</name>
    <dbReference type="NCBI Taxonomy" id="48144"/>
    <lineage>
        <taxon>Eukaryota</taxon>
        <taxon>Metazoa</taxon>
        <taxon>Ecdysozoa</taxon>
        <taxon>Arthropoda</taxon>
        <taxon>Crustacea</taxon>
        <taxon>Multicrustacea</taxon>
        <taxon>Malacostraca</taxon>
        <taxon>Eumalacostraca</taxon>
        <taxon>Eucarida</taxon>
        <taxon>Euphausiacea</taxon>
        <taxon>Euphausiidae</taxon>
        <taxon>Meganyctiphanes</taxon>
    </lineage>
</organism>
<comment type="caution">
    <text evidence="1">The sequence shown here is derived from an EMBL/GenBank/DDBJ whole genome shotgun (WGS) entry which is preliminary data.</text>
</comment>
<name>A0AAV2QTR1_MEGNR</name>
<feature type="non-terminal residue" evidence="1">
    <location>
        <position position="106"/>
    </location>
</feature>
<evidence type="ECO:0000313" key="2">
    <source>
        <dbReference type="Proteomes" id="UP001497623"/>
    </source>
</evidence>
<accession>A0AAV2QTR1</accession>
<protein>
    <submittedName>
        <fullName evidence="1">Uncharacterized protein</fullName>
    </submittedName>
</protein>
<dbReference type="Proteomes" id="UP001497623">
    <property type="component" value="Unassembled WGS sequence"/>
</dbReference>
<proteinExistence type="predicted"/>
<gene>
    <name evidence="1" type="ORF">MNOR_LOCUS17004</name>
</gene>
<evidence type="ECO:0000313" key="1">
    <source>
        <dbReference type="EMBL" id="CAL4101422.1"/>
    </source>
</evidence>